<reference evidence="4 5" key="1">
    <citation type="submission" date="2018-06" db="EMBL/GenBank/DDBJ databases">
        <authorList>
            <consortium name="Pathogen Informatics"/>
            <person name="Doyle S."/>
        </authorList>
    </citation>
    <scope>NUCLEOTIDE SEQUENCE [LARGE SCALE GENOMIC DNA]</scope>
    <source>
        <strain evidence="4 5">NCTC13316</strain>
    </source>
</reference>
<feature type="coiled-coil region" evidence="1">
    <location>
        <begin position="99"/>
        <end position="126"/>
    </location>
</feature>
<feature type="region of interest" description="Disordered" evidence="2">
    <location>
        <begin position="312"/>
        <end position="369"/>
    </location>
</feature>
<dbReference type="OrthoDB" id="5653342at2"/>
<evidence type="ECO:0000313" key="4">
    <source>
        <dbReference type="EMBL" id="STX52736.1"/>
    </source>
</evidence>
<keyword evidence="3" id="KW-0472">Membrane</keyword>
<feature type="transmembrane region" description="Helical" evidence="3">
    <location>
        <begin position="37"/>
        <end position="59"/>
    </location>
</feature>
<keyword evidence="5" id="KW-1185">Reference proteome</keyword>
<sequence length="369" mass="41031">MAIMKPALDGIGTASGVAWPLFGILSSTLSLCIGGTVALILGSICSSVFLLICIPIAYISYCDSKKQQEELRRKKEKYENSLLTSLTAFFSLLDKYKTLNTTLTLSELLEKKAQELEQESTNEDKLCTNFLRYLNSEAVYNLYNPLEPKLFNRALQKYINQFLLNQLNQTPYTDKENTKISVAAFQAFVGAFGTIAGGFAGFTGLLMGLGLMASFSVVPWIGIAIVVIAPIIAIYMTDMAVRNAELNADKSFWCKQTKNLNQCTQKLNTELREVINLNQTVNNHLPASHSTFTANHPEAAVVLEKKSIIPDQISTHKKSRNEKENKNLSHQRKDSTYNTNYSTHQNSFFTSDKLNGESTPLSHEVVTLA</sequence>
<evidence type="ECO:0000256" key="3">
    <source>
        <dbReference type="SAM" id="Phobius"/>
    </source>
</evidence>
<dbReference type="EMBL" id="UGOD01000001">
    <property type="protein sequence ID" value="STX52736.1"/>
    <property type="molecule type" value="Genomic_DNA"/>
</dbReference>
<name>A0A378JMY3_9GAMM</name>
<keyword evidence="3" id="KW-0812">Transmembrane</keyword>
<evidence type="ECO:0000313" key="5">
    <source>
        <dbReference type="Proteomes" id="UP000254794"/>
    </source>
</evidence>
<proteinExistence type="predicted"/>
<keyword evidence="1" id="KW-0175">Coiled coil</keyword>
<keyword evidence="3" id="KW-1133">Transmembrane helix</keyword>
<protein>
    <submittedName>
        <fullName evidence="4">Uncharacterized protein</fullName>
    </submittedName>
</protein>
<evidence type="ECO:0000256" key="2">
    <source>
        <dbReference type="SAM" id="MobiDB-lite"/>
    </source>
</evidence>
<dbReference type="Proteomes" id="UP000254794">
    <property type="component" value="Unassembled WGS sequence"/>
</dbReference>
<evidence type="ECO:0000256" key="1">
    <source>
        <dbReference type="SAM" id="Coils"/>
    </source>
</evidence>
<accession>A0A378JMY3</accession>
<dbReference type="AlphaFoldDB" id="A0A378JMY3"/>
<organism evidence="4 5">
    <name type="scientific">Legionella busanensis</name>
    <dbReference type="NCBI Taxonomy" id="190655"/>
    <lineage>
        <taxon>Bacteria</taxon>
        <taxon>Pseudomonadati</taxon>
        <taxon>Pseudomonadota</taxon>
        <taxon>Gammaproteobacteria</taxon>
        <taxon>Legionellales</taxon>
        <taxon>Legionellaceae</taxon>
        <taxon>Legionella</taxon>
    </lineage>
</organism>
<feature type="transmembrane region" description="Helical" evidence="3">
    <location>
        <begin position="217"/>
        <end position="236"/>
    </location>
</feature>
<feature type="compositionally biased region" description="Basic and acidic residues" evidence="2">
    <location>
        <begin position="321"/>
        <end position="335"/>
    </location>
</feature>
<feature type="transmembrane region" description="Helical" evidence="3">
    <location>
        <begin position="7"/>
        <end position="25"/>
    </location>
</feature>
<gene>
    <name evidence="4" type="ORF">NCTC13316_02859</name>
</gene>
<dbReference type="RefSeq" id="WP_115332264.1">
    <property type="nucleotide sequence ID" value="NZ_CAAAHP010000003.1"/>
</dbReference>
<feature type="transmembrane region" description="Helical" evidence="3">
    <location>
        <begin position="187"/>
        <end position="211"/>
    </location>
</feature>
<feature type="compositionally biased region" description="Polar residues" evidence="2">
    <location>
        <begin position="336"/>
        <end position="361"/>
    </location>
</feature>